<keyword evidence="1" id="KW-0732">Signal</keyword>
<dbReference type="InterPro" id="IPR007497">
    <property type="entry name" value="SIMPL/DUF541"/>
</dbReference>
<feature type="chain" id="PRO_5032489008" evidence="1">
    <location>
        <begin position="25"/>
        <end position="232"/>
    </location>
</feature>
<dbReference type="Gene3D" id="3.30.110.170">
    <property type="entry name" value="Protein of unknown function (DUF541), domain 1"/>
    <property type="match status" value="1"/>
</dbReference>
<dbReference type="AlphaFoldDB" id="A0A7S9HEB7"/>
<dbReference type="Gene3D" id="3.30.70.2970">
    <property type="entry name" value="Protein of unknown function (DUF541), domain 2"/>
    <property type="match status" value="1"/>
</dbReference>
<dbReference type="RefSeq" id="WP_195812141.1">
    <property type="nucleotide sequence ID" value="NZ_CP064795.1"/>
</dbReference>
<keyword evidence="3" id="KW-1185">Reference proteome</keyword>
<dbReference type="EMBL" id="CP064795">
    <property type="protein sequence ID" value="QPG07070.1"/>
    <property type="molecule type" value="Genomic_DNA"/>
</dbReference>
<evidence type="ECO:0000256" key="1">
    <source>
        <dbReference type="SAM" id="SignalP"/>
    </source>
</evidence>
<accession>A0A7S9HEB7</accession>
<gene>
    <name evidence="2" type="ORF">IT774_08215</name>
</gene>
<dbReference type="KEGG" id="smaa:IT774_08215"/>
<feature type="signal peptide" evidence="1">
    <location>
        <begin position="1"/>
        <end position="24"/>
    </location>
</feature>
<evidence type="ECO:0000313" key="3">
    <source>
        <dbReference type="Proteomes" id="UP000595095"/>
    </source>
</evidence>
<organism evidence="2 3">
    <name type="scientific">Salinimonas marina</name>
    <dbReference type="NCBI Taxonomy" id="2785918"/>
    <lineage>
        <taxon>Bacteria</taxon>
        <taxon>Pseudomonadati</taxon>
        <taxon>Pseudomonadota</taxon>
        <taxon>Gammaproteobacteria</taxon>
        <taxon>Alteromonadales</taxon>
        <taxon>Alteromonadaceae</taxon>
        <taxon>Alteromonas/Salinimonas group</taxon>
        <taxon>Salinimonas</taxon>
    </lineage>
</organism>
<sequence>MQHYLRITWFGWLVMLAPAMMVQAQEASPDVINVSGSGSVAVVPDRFTVTFVLEQKGQTVTKLKEQLQHDIHQLTNFLLNDNVQQKNIQTMQIRLHPRYENGPKGRVENGFVLSREVTIEHDVLDQYSHLIDGALKRGVTRISRFELIASNPQKAYEQALINAIDDAKSKAELLAGQLGAKIGKVTQISEGHSGRIVTEGRATMMMADGASGSLPGQQHIEATVNATFTLTQ</sequence>
<dbReference type="Proteomes" id="UP000595095">
    <property type="component" value="Chromosome"/>
</dbReference>
<reference evidence="2 3" key="1">
    <citation type="submission" date="2020-11" db="EMBL/GenBank/DDBJ databases">
        <title>Complete genome sequence for Salinimonas sp. strain G2-b.</title>
        <authorList>
            <person name="Park S.-J."/>
        </authorList>
    </citation>
    <scope>NUCLEOTIDE SEQUENCE [LARGE SCALE GENOMIC DNA]</scope>
    <source>
        <strain evidence="2 3">G2-b</strain>
    </source>
</reference>
<evidence type="ECO:0000313" key="2">
    <source>
        <dbReference type="EMBL" id="QPG07070.1"/>
    </source>
</evidence>
<dbReference type="InterPro" id="IPR052022">
    <property type="entry name" value="26kDa_periplasmic_antigen"/>
</dbReference>
<proteinExistence type="predicted"/>
<protein>
    <submittedName>
        <fullName evidence="2">SIMPL domain-containing protein</fullName>
    </submittedName>
</protein>
<dbReference type="GO" id="GO:0006974">
    <property type="term" value="P:DNA damage response"/>
    <property type="evidence" value="ECO:0007669"/>
    <property type="project" value="TreeGrafter"/>
</dbReference>
<dbReference type="Pfam" id="PF04402">
    <property type="entry name" value="SIMPL"/>
    <property type="match status" value="1"/>
</dbReference>
<name>A0A7S9HEB7_9ALTE</name>
<dbReference type="PANTHER" id="PTHR34387">
    <property type="entry name" value="SLR1258 PROTEIN"/>
    <property type="match status" value="1"/>
</dbReference>
<dbReference type="PANTHER" id="PTHR34387:SF2">
    <property type="entry name" value="SLR1258 PROTEIN"/>
    <property type="match status" value="1"/>
</dbReference>